<evidence type="ECO:0000313" key="5">
    <source>
        <dbReference type="Proteomes" id="UP000468668"/>
    </source>
</evidence>
<dbReference type="PROSITE" id="PS50109">
    <property type="entry name" value="HIS_KIN"/>
    <property type="match status" value="1"/>
</dbReference>
<dbReference type="InterPro" id="IPR010559">
    <property type="entry name" value="Sig_transdc_His_kin_internal"/>
</dbReference>
<keyword evidence="5" id="KW-1185">Reference proteome</keyword>
<keyword evidence="1 4" id="KW-0808">Transferase</keyword>
<dbReference type="GO" id="GO:0000155">
    <property type="term" value="F:phosphorelay sensor kinase activity"/>
    <property type="evidence" value="ECO:0007669"/>
    <property type="project" value="InterPro"/>
</dbReference>
<protein>
    <submittedName>
        <fullName evidence="4">Sensor histidine kinase</fullName>
    </submittedName>
</protein>
<gene>
    <name evidence="4" type="ORF">F8C90_04005</name>
</gene>
<dbReference type="SMART" id="SM00387">
    <property type="entry name" value="HATPase_c"/>
    <property type="match status" value="1"/>
</dbReference>
<dbReference type="RefSeq" id="WP_158049195.1">
    <property type="nucleotide sequence ID" value="NZ_WAJR01000006.1"/>
</dbReference>
<keyword evidence="1 4" id="KW-0418">Kinase</keyword>
<dbReference type="Gene3D" id="3.30.565.10">
    <property type="entry name" value="Histidine kinase-like ATPase, C-terminal domain"/>
    <property type="match status" value="1"/>
</dbReference>
<dbReference type="AlphaFoldDB" id="A0A6N6NNR0"/>
<dbReference type="Pfam" id="PF06580">
    <property type="entry name" value="His_kinase"/>
    <property type="match status" value="1"/>
</dbReference>
<dbReference type="EMBL" id="WAJR01000006">
    <property type="protein sequence ID" value="KAB1641360.1"/>
    <property type="molecule type" value="Genomic_DNA"/>
</dbReference>
<dbReference type="SUPFAM" id="SSF55781">
    <property type="entry name" value="GAF domain-like"/>
    <property type="match status" value="1"/>
</dbReference>
<accession>A0A6N6NNR0</accession>
<reference evidence="4 5" key="1">
    <citation type="submission" date="2019-09" db="EMBL/GenBank/DDBJ databases">
        <title>Whole genome shotgun sequencing (WGS) of Ellagibacter isourolithinifaciens DSM 104140(T) and Adlercreutzia muris DSM 29508(T).</title>
        <authorList>
            <person name="Stoll D.A."/>
            <person name="Danylec N."/>
            <person name="Huch M."/>
        </authorList>
    </citation>
    <scope>NUCLEOTIDE SEQUENCE [LARGE SCALE GENOMIC DNA]</scope>
    <source>
        <strain evidence="4 5">DSM 104140</strain>
    </source>
</reference>
<evidence type="ECO:0000259" key="3">
    <source>
        <dbReference type="PROSITE" id="PS50109"/>
    </source>
</evidence>
<dbReference type="InterPro" id="IPR003594">
    <property type="entry name" value="HATPase_dom"/>
</dbReference>
<dbReference type="Proteomes" id="UP000468668">
    <property type="component" value="Unassembled WGS sequence"/>
</dbReference>
<feature type="transmembrane region" description="Helical" evidence="2">
    <location>
        <begin position="28"/>
        <end position="50"/>
    </location>
</feature>
<dbReference type="GO" id="GO:0016020">
    <property type="term" value="C:membrane"/>
    <property type="evidence" value="ECO:0007669"/>
    <property type="project" value="InterPro"/>
</dbReference>
<dbReference type="InterPro" id="IPR005467">
    <property type="entry name" value="His_kinase_dom"/>
</dbReference>
<dbReference type="InterPro" id="IPR050640">
    <property type="entry name" value="Bact_2-comp_sensor_kinase"/>
</dbReference>
<evidence type="ECO:0000256" key="2">
    <source>
        <dbReference type="SAM" id="Phobius"/>
    </source>
</evidence>
<dbReference type="InterPro" id="IPR036890">
    <property type="entry name" value="HATPase_C_sf"/>
</dbReference>
<sequence>MQDSGAENSIDAAAPGTIPPKKGVARVFTVEMLLATIAVLSGVTLLWTALAPSHSIPIMITAGAMFTLSIVLVIRLSMDPDSVRARQSDAMLRLASKTLESMQDGLNRESAQEICQLLLPSTAAIAVAITDKKQILGYAGYLEAENPAGGNIRTHATQATLDDGNMRVLFTSIDIGFPENATTIKAAIVVPLLVRGDVVGTLKFYYRSAKRISETQKSIAEGFGTLLSTQMAAAQLEEQARLATSMELKALQNQINPHFLFNTINTIASLIRTSPNEARVLLREFAVFYRRTLENSDSLIYLSREVEQTQRYFSFEVARFGAERVELDVDLVPECENMLVPSFLVQPLVENAVQHAMPSEGKLTITVTGEVDGDDVYLRVNDNGTGMTEEARQGIMHPKETKGIGIAVKNVHDRIVGFFGPNSYMDVQSELGVGTTVTLFLEGCAAQTKSQVAASDAETLRR</sequence>
<dbReference type="SUPFAM" id="SSF55874">
    <property type="entry name" value="ATPase domain of HSP90 chaperone/DNA topoisomerase II/histidine kinase"/>
    <property type="match status" value="1"/>
</dbReference>
<dbReference type="Gene3D" id="3.30.450.40">
    <property type="match status" value="1"/>
</dbReference>
<keyword evidence="2" id="KW-1133">Transmembrane helix</keyword>
<feature type="domain" description="Histidine kinase" evidence="3">
    <location>
        <begin position="344"/>
        <end position="445"/>
    </location>
</feature>
<evidence type="ECO:0000256" key="1">
    <source>
        <dbReference type="ARBA" id="ARBA00022777"/>
    </source>
</evidence>
<dbReference type="PANTHER" id="PTHR34220">
    <property type="entry name" value="SENSOR HISTIDINE KINASE YPDA"/>
    <property type="match status" value="1"/>
</dbReference>
<name>A0A6N6NNR0_9ACTN</name>
<dbReference type="PANTHER" id="PTHR34220:SF7">
    <property type="entry name" value="SENSOR HISTIDINE KINASE YPDA"/>
    <property type="match status" value="1"/>
</dbReference>
<keyword evidence="2" id="KW-0472">Membrane</keyword>
<dbReference type="GeneID" id="98657568"/>
<dbReference type="InterPro" id="IPR029016">
    <property type="entry name" value="GAF-like_dom_sf"/>
</dbReference>
<feature type="transmembrane region" description="Helical" evidence="2">
    <location>
        <begin position="56"/>
        <end position="76"/>
    </location>
</feature>
<dbReference type="OrthoDB" id="2514702at2"/>
<comment type="caution">
    <text evidence="4">The sequence shown here is derived from an EMBL/GenBank/DDBJ whole genome shotgun (WGS) entry which is preliminary data.</text>
</comment>
<proteinExistence type="predicted"/>
<keyword evidence="2" id="KW-0812">Transmembrane</keyword>
<evidence type="ECO:0000313" key="4">
    <source>
        <dbReference type="EMBL" id="KAB1641360.1"/>
    </source>
</evidence>
<organism evidence="4 5">
    <name type="scientific">Ellagibacter isourolithinifaciens</name>
    <dbReference type="NCBI Taxonomy" id="2137581"/>
    <lineage>
        <taxon>Bacteria</taxon>
        <taxon>Bacillati</taxon>
        <taxon>Actinomycetota</taxon>
        <taxon>Coriobacteriia</taxon>
        <taxon>Eggerthellales</taxon>
        <taxon>Eggerthellaceae</taxon>
        <taxon>Ellagibacter</taxon>
    </lineage>
</organism>
<dbReference type="Pfam" id="PF02518">
    <property type="entry name" value="HATPase_c"/>
    <property type="match status" value="1"/>
</dbReference>